<dbReference type="InterPro" id="IPR011051">
    <property type="entry name" value="RmlC_Cupin_sf"/>
</dbReference>
<dbReference type="NCBIfam" id="TIGR02451">
    <property type="entry name" value="anti_sig_ChrR"/>
    <property type="match status" value="1"/>
</dbReference>
<proteinExistence type="predicted"/>
<dbReference type="Proteomes" id="UP001595478">
    <property type="component" value="Unassembled WGS sequence"/>
</dbReference>
<gene>
    <name evidence="2" type="ORF">ACFOHL_10615</name>
</gene>
<sequence>MIKHHPSEWEIEDFVAGKLDPIASLLISAHIDMCRCCAIRAENAQHRQSKALESKSLDNLGLDLALAKMMDEIVARPRSDSQYQQLSSSITVANENHNLHLTETKKLRLDGKEFLVPRTLTKFVDARGVWSKHLGKLWQLGVNLGGNHIGYFLYLDADGSVPEHSHKGTEHILVLHGKFHDGLSTYSKGDLLTFNGSHTHAPSTKEADGCLIFCVLDEPLSFTQAWAKLINPLSHAFFKLKRVV</sequence>
<dbReference type="InterPro" id="IPR012807">
    <property type="entry name" value="Anti-sigma_ChrR"/>
</dbReference>
<dbReference type="InterPro" id="IPR025979">
    <property type="entry name" value="ChrR-like_cupin_dom"/>
</dbReference>
<protein>
    <submittedName>
        <fullName evidence="2">ChrR family anti-sigma-E factor</fullName>
    </submittedName>
</protein>
<dbReference type="SUPFAM" id="SSF51182">
    <property type="entry name" value="RmlC-like cupins"/>
    <property type="match status" value="1"/>
</dbReference>
<dbReference type="InterPro" id="IPR041916">
    <property type="entry name" value="Anti_sigma_zinc_sf"/>
</dbReference>
<comment type="caution">
    <text evidence="2">The sequence shown here is derived from an EMBL/GenBank/DDBJ whole genome shotgun (WGS) entry which is preliminary data.</text>
</comment>
<evidence type="ECO:0000259" key="1">
    <source>
        <dbReference type="Pfam" id="PF12973"/>
    </source>
</evidence>
<keyword evidence="3" id="KW-1185">Reference proteome</keyword>
<accession>A0ABV7FSE5</accession>
<dbReference type="InterPro" id="IPR014710">
    <property type="entry name" value="RmlC-like_jellyroll"/>
</dbReference>
<feature type="domain" description="ChrR-like cupin" evidence="1">
    <location>
        <begin position="153"/>
        <end position="215"/>
    </location>
</feature>
<evidence type="ECO:0000313" key="3">
    <source>
        <dbReference type="Proteomes" id="UP001595478"/>
    </source>
</evidence>
<name>A0ABV7FSE5_9ALTE</name>
<dbReference type="RefSeq" id="WP_376920209.1">
    <property type="nucleotide sequence ID" value="NZ_JBHRSW010000017.1"/>
</dbReference>
<dbReference type="Gene3D" id="2.60.120.10">
    <property type="entry name" value="Jelly Rolls"/>
    <property type="match status" value="1"/>
</dbReference>
<dbReference type="Gene3D" id="1.10.10.1320">
    <property type="entry name" value="Anti-sigma factor, zinc-finger domain"/>
    <property type="match status" value="1"/>
</dbReference>
<evidence type="ECO:0000313" key="2">
    <source>
        <dbReference type="EMBL" id="MFC3122075.1"/>
    </source>
</evidence>
<dbReference type="Pfam" id="PF12973">
    <property type="entry name" value="Cupin_7"/>
    <property type="match status" value="1"/>
</dbReference>
<dbReference type="EMBL" id="JBHRSW010000017">
    <property type="protein sequence ID" value="MFC3122075.1"/>
    <property type="molecule type" value="Genomic_DNA"/>
</dbReference>
<reference evidence="3" key="1">
    <citation type="journal article" date="2019" name="Int. J. Syst. Evol. Microbiol.">
        <title>The Global Catalogue of Microorganisms (GCM) 10K type strain sequencing project: providing services to taxonomists for standard genome sequencing and annotation.</title>
        <authorList>
            <consortium name="The Broad Institute Genomics Platform"/>
            <consortium name="The Broad Institute Genome Sequencing Center for Infectious Disease"/>
            <person name="Wu L."/>
            <person name="Ma J."/>
        </authorList>
    </citation>
    <scope>NUCLEOTIDE SEQUENCE [LARGE SCALE GENOMIC DNA]</scope>
    <source>
        <strain evidence="3">KCTC 52473</strain>
    </source>
</reference>
<organism evidence="2 3">
    <name type="scientific">Agaribacter flavus</name>
    <dbReference type="NCBI Taxonomy" id="1902781"/>
    <lineage>
        <taxon>Bacteria</taxon>
        <taxon>Pseudomonadati</taxon>
        <taxon>Pseudomonadota</taxon>
        <taxon>Gammaproteobacteria</taxon>
        <taxon>Alteromonadales</taxon>
        <taxon>Alteromonadaceae</taxon>
        <taxon>Agaribacter</taxon>
    </lineage>
</organism>